<dbReference type="PANTHER" id="PTHR12558:SF13">
    <property type="entry name" value="CELL DIVISION CYCLE PROTEIN 27 HOMOLOG"/>
    <property type="match status" value="1"/>
</dbReference>
<dbReference type="PANTHER" id="PTHR12558">
    <property type="entry name" value="CELL DIVISION CYCLE 16,23,27"/>
    <property type="match status" value="1"/>
</dbReference>
<evidence type="ECO:0000313" key="2">
    <source>
        <dbReference type="EMBL" id="XBM00499.1"/>
    </source>
</evidence>
<feature type="signal peptide" evidence="1">
    <location>
        <begin position="1"/>
        <end position="19"/>
    </location>
</feature>
<proteinExistence type="predicted"/>
<dbReference type="InterPro" id="IPR013360">
    <property type="entry name" value="Pilus_4_PilW"/>
</dbReference>
<dbReference type="SUPFAM" id="SSF48452">
    <property type="entry name" value="TPR-like"/>
    <property type="match status" value="1"/>
</dbReference>
<dbReference type="Pfam" id="PF14559">
    <property type="entry name" value="TPR_19"/>
    <property type="match status" value="1"/>
</dbReference>
<protein>
    <submittedName>
        <fullName evidence="2">Type IV pilus biogenesis/stability protein PilW</fullName>
    </submittedName>
</protein>
<accession>A0AAU7F9A2</accession>
<dbReference type="AlphaFoldDB" id="A0AAU7F9A2"/>
<feature type="chain" id="PRO_5043783891" evidence="1">
    <location>
        <begin position="20"/>
        <end position="248"/>
    </location>
</feature>
<dbReference type="InterPro" id="IPR011990">
    <property type="entry name" value="TPR-like_helical_dom_sf"/>
</dbReference>
<sequence>MKKYGLLVLMLALSPWTLANESLGSNQQRAAVRTDLASEYYRRGAYAVAVEEAKRALEAVSNYPQALNVLAVSYVALKDDAKGRVYFEQALNAAPKDSDINQNFGSFLCERGEHKAGLARYEVVLSNTLYPTPDLTLLAAANCSLKAGDRELAKKYFERARNTASNNVSVKFQLSNFLLEEGDLPQAKQLFIEVLRAIPKTPPELLWLGVRIERKIGNKDAEMRYANELRRNFPDSLEATKLLTGQYD</sequence>
<evidence type="ECO:0000256" key="1">
    <source>
        <dbReference type="SAM" id="SignalP"/>
    </source>
</evidence>
<dbReference type="RefSeq" id="WP_348944848.1">
    <property type="nucleotide sequence ID" value="NZ_CP157355.1"/>
</dbReference>
<dbReference type="Gene3D" id="1.25.40.10">
    <property type="entry name" value="Tetratricopeptide repeat domain"/>
    <property type="match status" value="1"/>
</dbReference>
<dbReference type="EMBL" id="CP157355">
    <property type="protein sequence ID" value="XBM00499.1"/>
    <property type="molecule type" value="Genomic_DNA"/>
</dbReference>
<dbReference type="SMART" id="SM00028">
    <property type="entry name" value="TPR"/>
    <property type="match status" value="4"/>
</dbReference>
<dbReference type="InterPro" id="IPR019734">
    <property type="entry name" value="TPR_rpt"/>
</dbReference>
<name>A0AAU7F9A2_9NEIS</name>
<organism evidence="2">
    <name type="scientific">Chitinibacter mangrovi</name>
    <dbReference type="NCBI Taxonomy" id="3153927"/>
    <lineage>
        <taxon>Bacteria</taxon>
        <taxon>Pseudomonadati</taxon>
        <taxon>Pseudomonadota</taxon>
        <taxon>Betaproteobacteria</taxon>
        <taxon>Neisseriales</taxon>
        <taxon>Chitinibacteraceae</taxon>
        <taxon>Chitinibacter</taxon>
    </lineage>
</organism>
<gene>
    <name evidence="2" type="primary">pilW</name>
    <name evidence="2" type="ORF">ABHF33_15800</name>
</gene>
<reference evidence="2" key="1">
    <citation type="submission" date="2024-05" db="EMBL/GenBank/DDBJ databases">
        <authorList>
            <person name="Yang L."/>
            <person name="Pan L."/>
        </authorList>
    </citation>
    <scope>NUCLEOTIDE SEQUENCE</scope>
    <source>
        <strain evidence="2">FCG-7</strain>
    </source>
</reference>
<dbReference type="NCBIfam" id="TIGR02521">
    <property type="entry name" value="type_IV_pilW"/>
    <property type="match status" value="1"/>
</dbReference>
<dbReference type="KEGG" id="cmav:ABHF33_15800"/>
<keyword evidence="1" id="KW-0732">Signal</keyword>
<dbReference type="Pfam" id="PF13181">
    <property type="entry name" value="TPR_8"/>
    <property type="match status" value="1"/>
</dbReference>